<dbReference type="SUPFAM" id="SSF53335">
    <property type="entry name" value="S-adenosyl-L-methionine-dependent methyltransferases"/>
    <property type="match status" value="1"/>
</dbReference>
<accession>A0A0L6TZC9</accession>
<protein>
    <recommendedName>
        <fullName evidence="3">2-polyprenyl-3-methyl-5-hydroxy-6-metoxy-1, 4-benzoquinol methylase</fullName>
    </recommendedName>
</protein>
<comment type="caution">
    <text evidence="1">The sequence shown here is derived from an EMBL/GenBank/DDBJ whole genome shotgun (WGS) entry which is preliminary data.</text>
</comment>
<dbReference type="Pfam" id="PF13489">
    <property type="entry name" value="Methyltransf_23"/>
    <property type="match status" value="1"/>
</dbReference>
<evidence type="ECO:0008006" key="3">
    <source>
        <dbReference type="Google" id="ProtNLM"/>
    </source>
</evidence>
<dbReference type="STRING" id="52689.AKG39_11165"/>
<name>A0A0L6TZC9_9FIRM</name>
<evidence type="ECO:0000313" key="1">
    <source>
        <dbReference type="EMBL" id="KNZ41629.1"/>
    </source>
</evidence>
<gene>
    <name evidence="1" type="ORF">AKG39_11165</name>
</gene>
<proteinExistence type="predicted"/>
<dbReference type="Proteomes" id="UP000036873">
    <property type="component" value="Unassembled WGS sequence"/>
</dbReference>
<dbReference type="AlphaFoldDB" id="A0A0L6TZC9"/>
<dbReference type="InterPro" id="IPR029063">
    <property type="entry name" value="SAM-dependent_MTases_sf"/>
</dbReference>
<keyword evidence="2" id="KW-1185">Reference proteome</keyword>
<evidence type="ECO:0000313" key="2">
    <source>
        <dbReference type="Proteomes" id="UP000036873"/>
    </source>
</evidence>
<dbReference type="EMBL" id="LGYO01000027">
    <property type="protein sequence ID" value="KNZ41629.1"/>
    <property type="molecule type" value="Genomic_DNA"/>
</dbReference>
<sequence>MITEAEELRIYNLHENTIEDQRYVDYFKRFIHSAILDYCKTGGNGLDFGSGPSPVLATLLERDYDYSMDIYDRFYAPDKIYEGQKYNLITATEVVEHLKNPLDYFHQFKALLDEDGLLSIMTTFHPRNDAAFMNWHYMREACHISFYTLKTMTVISEMVGLKIIYSDGQRYTSFKLL</sequence>
<dbReference type="PATRIC" id="fig|52689.4.peg.1458"/>
<dbReference type="Gene3D" id="3.40.50.150">
    <property type="entry name" value="Vaccinia Virus protein VP39"/>
    <property type="match status" value="1"/>
</dbReference>
<reference evidence="2" key="1">
    <citation type="submission" date="2015-07" db="EMBL/GenBank/DDBJ databases">
        <title>Draft genome sequence of Acetobacterium bakii DSM 8293, a potential psychrophilic chemical producer through syngas fermentation.</title>
        <authorList>
            <person name="Song Y."/>
            <person name="Hwang S."/>
            <person name="Cho B.-K."/>
        </authorList>
    </citation>
    <scope>NUCLEOTIDE SEQUENCE [LARGE SCALE GENOMIC DNA]</scope>
    <source>
        <strain evidence="2">DSM 8239</strain>
    </source>
</reference>
<organism evidence="1 2">
    <name type="scientific">Acetobacterium bakii</name>
    <dbReference type="NCBI Taxonomy" id="52689"/>
    <lineage>
        <taxon>Bacteria</taxon>
        <taxon>Bacillati</taxon>
        <taxon>Bacillota</taxon>
        <taxon>Clostridia</taxon>
        <taxon>Eubacteriales</taxon>
        <taxon>Eubacteriaceae</taxon>
        <taxon>Acetobacterium</taxon>
    </lineage>
</organism>